<name>A0A0V1D8D4_TRIBR</name>
<evidence type="ECO:0000313" key="1">
    <source>
        <dbReference type="EMBL" id="KRY57825.1"/>
    </source>
</evidence>
<keyword evidence="2" id="KW-1185">Reference proteome</keyword>
<accession>A0A0V1D8D4</accession>
<organism evidence="1 2">
    <name type="scientific">Trichinella britovi</name>
    <name type="common">Parasitic roundworm</name>
    <dbReference type="NCBI Taxonomy" id="45882"/>
    <lineage>
        <taxon>Eukaryota</taxon>
        <taxon>Metazoa</taxon>
        <taxon>Ecdysozoa</taxon>
        <taxon>Nematoda</taxon>
        <taxon>Enoplea</taxon>
        <taxon>Dorylaimia</taxon>
        <taxon>Trichinellida</taxon>
        <taxon>Trichinellidae</taxon>
        <taxon>Trichinella</taxon>
    </lineage>
</organism>
<gene>
    <name evidence="1" type="ORF">T03_9452</name>
</gene>
<reference evidence="1 2" key="1">
    <citation type="submission" date="2015-01" db="EMBL/GenBank/DDBJ databases">
        <title>Evolution of Trichinella species and genotypes.</title>
        <authorList>
            <person name="Korhonen P.K."/>
            <person name="Edoardo P."/>
            <person name="Giuseppe L.R."/>
            <person name="Gasser R.B."/>
        </authorList>
    </citation>
    <scope>NUCLEOTIDE SEQUENCE [LARGE SCALE GENOMIC DNA]</scope>
    <source>
        <strain evidence="1">ISS120</strain>
    </source>
</reference>
<dbReference type="EMBL" id="JYDI01000027">
    <property type="protein sequence ID" value="KRY57825.1"/>
    <property type="molecule type" value="Genomic_DNA"/>
</dbReference>
<dbReference type="Proteomes" id="UP000054653">
    <property type="component" value="Unassembled WGS sequence"/>
</dbReference>
<comment type="caution">
    <text evidence="1">The sequence shown here is derived from an EMBL/GenBank/DDBJ whole genome shotgun (WGS) entry which is preliminary data.</text>
</comment>
<evidence type="ECO:0000313" key="2">
    <source>
        <dbReference type="Proteomes" id="UP000054653"/>
    </source>
</evidence>
<sequence length="66" mass="7548">MNEELNDDKPSQFLRRLQRLLSGASDDIVESLFFSKHPLPIRTALVPFQDRPLIERAEQADQIAAV</sequence>
<dbReference type="OrthoDB" id="5920265at2759"/>
<proteinExistence type="predicted"/>
<dbReference type="AlphaFoldDB" id="A0A0V1D8D4"/>
<protein>
    <submittedName>
        <fullName evidence="1">Uncharacterized protein</fullName>
    </submittedName>
</protein>